<dbReference type="Proteomes" id="UP000011115">
    <property type="component" value="Unassembled WGS sequence"/>
</dbReference>
<reference evidence="5" key="1">
    <citation type="journal article" date="2011" name="Nature">
        <title>Genome sequence and analysis of the tuber crop potato.</title>
        <authorList>
            <consortium name="The Potato Genome Sequencing Consortium"/>
        </authorList>
    </citation>
    <scope>NUCLEOTIDE SEQUENCE [LARGE SCALE GENOMIC DNA]</scope>
    <source>
        <strain evidence="5">cv. DM1-3 516 R44</strain>
    </source>
</reference>
<reference evidence="4" key="2">
    <citation type="submission" date="2015-06" db="UniProtKB">
        <authorList>
            <consortium name="EnsemblPlants"/>
        </authorList>
    </citation>
    <scope>IDENTIFICATION</scope>
    <source>
        <strain evidence="4">DM1-3 516 R44</strain>
    </source>
</reference>
<name>M1DED9_SOLTU</name>
<organism evidence="4 5">
    <name type="scientific">Solanum tuberosum</name>
    <name type="common">Potato</name>
    <dbReference type="NCBI Taxonomy" id="4113"/>
    <lineage>
        <taxon>Eukaryota</taxon>
        <taxon>Viridiplantae</taxon>
        <taxon>Streptophyta</taxon>
        <taxon>Embryophyta</taxon>
        <taxon>Tracheophyta</taxon>
        <taxon>Spermatophyta</taxon>
        <taxon>Magnoliopsida</taxon>
        <taxon>eudicotyledons</taxon>
        <taxon>Gunneridae</taxon>
        <taxon>Pentapetalae</taxon>
        <taxon>asterids</taxon>
        <taxon>lamiids</taxon>
        <taxon>Solanales</taxon>
        <taxon>Solanaceae</taxon>
        <taxon>Solanoideae</taxon>
        <taxon>Solaneae</taxon>
        <taxon>Solanum</taxon>
    </lineage>
</organism>
<feature type="compositionally biased region" description="Basic and acidic residues" evidence="2">
    <location>
        <begin position="51"/>
        <end position="62"/>
    </location>
</feature>
<evidence type="ECO:0000256" key="1">
    <source>
        <dbReference type="PROSITE-ProRule" id="PRU00047"/>
    </source>
</evidence>
<accession>M1DED9</accession>
<dbReference type="InterPro" id="IPR001878">
    <property type="entry name" value="Znf_CCHC"/>
</dbReference>
<dbReference type="PANTHER" id="PTHR34482">
    <property type="entry name" value="DNA DAMAGE-INDUCIBLE PROTEIN 1-LIKE"/>
    <property type="match status" value="1"/>
</dbReference>
<keyword evidence="1" id="KW-0863">Zinc-finger</keyword>
<feature type="compositionally biased region" description="Polar residues" evidence="2">
    <location>
        <begin position="87"/>
        <end position="104"/>
    </location>
</feature>
<evidence type="ECO:0000256" key="2">
    <source>
        <dbReference type="SAM" id="MobiDB-lite"/>
    </source>
</evidence>
<dbReference type="PROSITE" id="PS50158">
    <property type="entry name" value="ZF_CCHC"/>
    <property type="match status" value="1"/>
</dbReference>
<keyword evidence="1" id="KW-0479">Metal-binding</keyword>
<dbReference type="InParanoid" id="M1DED9"/>
<dbReference type="EnsemblPlants" id="PGSC0003DMT400087712">
    <property type="protein sequence ID" value="PGSC0003DMT400087712"/>
    <property type="gene ID" value="PGSC0003DMG400037283"/>
</dbReference>
<keyword evidence="1" id="KW-0862">Zinc</keyword>
<feature type="domain" description="CCHC-type" evidence="3">
    <location>
        <begin position="128"/>
        <end position="141"/>
    </location>
</feature>
<dbReference type="PaxDb" id="4113-PGSC0003DMT400087712"/>
<evidence type="ECO:0000313" key="4">
    <source>
        <dbReference type="EnsemblPlants" id="PGSC0003DMT400087712"/>
    </source>
</evidence>
<dbReference type="HOGENOM" id="CLU_043741_0_0_1"/>
<sequence>MVVDPRDKMSRFLTGVSDLVEEECRTSMLLHDMDVSRLMVYAQQIEESKIRKKNNEAKRTRTGDGNFSNAKSVGQGRPKSKPRYSGQDFSNTPRFDQEKGSGSTFPKPTCTKCGRNRHGKCLVGTEGCYGCGKSGHKMRDCAVLKDNGREDKQVAISGLDESAQKRNRFYALQAKNDQECSPYVATGNKAAKRTKKRRPVDRLIHWASRRVAITSPKVLVCQALKEKIKLVREMSSQHVAERFRDAVIGSSKVTELKDTEGQSRKAMNLEKGRIAELIG</sequence>
<feature type="compositionally biased region" description="Polar residues" evidence="2">
    <location>
        <begin position="63"/>
        <end position="72"/>
    </location>
</feature>
<evidence type="ECO:0000313" key="5">
    <source>
        <dbReference type="Proteomes" id="UP000011115"/>
    </source>
</evidence>
<evidence type="ECO:0000259" key="3">
    <source>
        <dbReference type="PROSITE" id="PS50158"/>
    </source>
</evidence>
<feature type="region of interest" description="Disordered" evidence="2">
    <location>
        <begin position="51"/>
        <end position="104"/>
    </location>
</feature>
<proteinExistence type="predicted"/>
<dbReference type="GO" id="GO:0003676">
    <property type="term" value="F:nucleic acid binding"/>
    <property type="evidence" value="ECO:0007669"/>
    <property type="project" value="InterPro"/>
</dbReference>
<keyword evidence="5" id="KW-1185">Reference proteome</keyword>
<dbReference type="AlphaFoldDB" id="M1DED9"/>
<protein>
    <submittedName>
        <fullName evidence="4">Gag-pol protein</fullName>
    </submittedName>
</protein>
<dbReference type="Gramene" id="PGSC0003DMT400087712">
    <property type="protein sequence ID" value="PGSC0003DMT400087712"/>
    <property type="gene ID" value="PGSC0003DMG400037283"/>
</dbReference>
<dbReference type="PANTHER" id="PTHR34482:SF57">
    <property type="entry name" value="RETROTRANSPOSON GAG DOMAIN-CONTAINING PROTEIN"/>
    <property type="match status" value="1"/>
</dbReference>
<dbReference type="GO" id="GO:0008270">
    <property type="term" value="F:zinc ion binding"/>
    <property type="evidence" value="ECO:0007669"/>
    <property type="project" value="UniProtKB-KW"/>
</dbReference>